<evidence type="ECO:0000256" key="5">
    <source>
        <dbReference type="ARBA" id="ARBA00022537"/>
    </source>
</evidence>
<keyword evidence="4" id="KW-0268">Exocytosis</keyword>
<sequence length="768" mass="85457">MALQGTAKEARAKRREQLRLWEESETNLVDLGASQTSRPAKSARVKFNQQCVFLAACSAGDKEEVQRLLDSGSANINTTNVDGLTALHQACIDNNIEMVEFLIDKGIDINIGDNEGWTPLHATASCGYVSIAQLLLERGARLDIVNVDNELAVDRAEEPKMKQLLESEAKKLGVDSDSVRKREQKIMLDDVKLMLDAQSKLPPSQRHAVIVDEKTGATALHVAAAKGYTDVIHLLLKERHDVHVVDLDGWTPLHAAAHWDQKDACTMLVKEGLADLEKLTHSGQTVADVCDEGLTSHIAELKQKRPEWLAERQNMMEEHREEESSPHEIVTLSLPPPHVLKRRTSVTRMSGSDRSQLKDASAERISASIILVSRTLENPMEEEPSVEATIELPPPLPRSNPPSQSNSTASTPSSNSASVSATLSLSSGGDLSRSKRKTFFSPKIQNSLGAGVKRSFVAPVRDEESETQRKAHAKRVRETRRSTQGVTLEDLKSAEENIRKSNDGRRREPENTIHAGLTVPPASSSTSMDVGYDSSLERRTSWRERAAAEQRQRQIEDAPHLKIVDSIEAVHNHGDLLLSDGEQIVADPPKAAIENKENSEVDSSNASQTRQRRRPKRRSTGICAGGGVSDEIPVQLELNNGQSRLKIHEVEHRAETARIQAAENSTDFKKLYEIEVALREANKKDSGIVRAENDRLRELLTEKEEEVLEMKKFVEQEKTRRLEAEQCLKDMQNDIQNVDTLKRKIETLQEENAALIRVISKLSINNHK</sequence>
<dbReference type="PROSITE" id="PS50297">
    <property type="entry name" value="ANK_REP_REGION"/>
    <property type="match status" value="3"/>
</dbReference>
<feature type="compositionally biased region" description="Basic and acidic residues" evidence="13">
    <location>
        <begin position="460"/>
        <end position="469"/>
    </location>
</feature>
<feature type="compositionally biased region" description="Basic residues" evidence="13">
    <location>
        <begin position="610"/>
        <end position="619"/>
    </location>
</feature>
<dbReference type="PROSITE" id="PS50088">
    <property type="entry name" value="ANK_REPEAT"/>
    <property type="match status" value="3"/>
</dbReference>
<evidence type="ECO:0000256" key="7">
    <source>
        <dbReference type="ARBA" id="ARBA00023028"/>
    </source>
</evidence>
<dbReference type="Gene3D" id="1.25.40.20">
    <property type="entry name" value="Ankyrin repeat-containing domain"/>
    <property type="match status" value="2"/>
</dbReference>
<dbReference type="Proteomes" id="UP000694867">
    <property type="component" value="Unplaced"/>
</dbReference>
<evidence type="ECO:0000259" key="14">
    <source>
        <dbReference type="Pfam" id="PF15898"/>
    </source>
</evidence>
<feature type="repeat" description="ANK" evidence="11">
    <location>
        <begin position="115"/>
        <end position="147"/>
    </location>
</feature>
<dbReference type="InterPro" id="IPR002110">
    <property type="entry name" value="Ankyrin_rpt"/>
</dbReference>
<feature type="compositionally biased region" description="Basic and acidic residues" evidence="13">
    <location>
        <begin position="489"/>
        <end position="511"/>
    </location>
</feature>
<comment type="similarity">
    <text evidence="10">Belongs to the NRARP family.</text>
</comment>
<feature type="region of interest" description="Disordered" evidence="13">
    <location>
        <begin position="593"/>
        <end position="626"/>
    </location>
</feature>
<dbReference type="Gene3D" id="6.10.140.390">
    <property type="match status" value="1"/>
</dbReference>
<dbReference type="SMART" id="SM00248">
    <property type="entry name" value="ANK"/>
    <property type="match status" value="5"/>
</dbReference>
<feature type="compositionally biased region" description="Low complexity" evidence="13">
    <location>
        <begin position="401"/>
        <end position="431"/>
    </location>
</feature>
<keyword evidence="5" id="KW-1052">Target cell membrane</keyword>
<dbReference type="InterPro" id="IPR036770">
    <property type="entry name" value="Ankyrin_rpt-contain_sf"/>
</dbReference>
<keyword evidence="7" id="KW-0800">Toxin</keyword>
<evidence type="ECO:0000313" key="16">
    <source>
        <dbReference type="RefSeq" id="XP_028967153.1"/>
    </source>
</evidence>
<keyword evidence="3" id="KW-0217">Developmental protein</keyword>
<keyword evidence="9" id="KW-0472">Membrane</keyword>
<evidence type="ECO:0000256" key="4">
    <source>
        <dbReference type="ARBA" id="ARBA00022483"/>
    </source>
</evidence>
<dbReference type="PANTHER" id="PTHR24179">
    <property type="entry name" value="PROTEIN PHOSPHATASE 1 REGULATORY SUBUNIT 12"/>
    <property type="match status" value="1"/>
</dbReference>
<reference evidence="16" key="1">
    <citation type="submission" date="2025-08" db="UniProtKB">
        <authorList>
            <consortium name="RefSeq"/>
        </authorList>
    </citation>
    <scope>IDENTIFICATION</scope>
</reference>
<keyword evidence="6" id="KW-0677">Repeat</keyword>
<keyword evidence="8" id="KW-0206">Cytoskeleton</keyword>
<feature type="region of interest" description="Disordered" evidence="13">
    <location>
        <begin position="379"/>
        <end position="435"/>
    </location>
</feature>
<evidence type="ECO:0000256" key="10">
    <source>
        <dbReference type="ARBA" id="ARBA00038386"/>
    </source>
</evidence>
<feature type="repeat" description="ANK" evidence="11">
    <location>
        <begin position="82"/>
        <end position="114"/>
    </location>
</feature>
<dbReference type="GO" id="GO:0019208">
    <property type="term" value="F:phosphatase regulator activity"/>
    <property type="evidence" value="ECO:0007669"/>
    <property type="project" value="TreeGrafter"/>
</dbReference>
<dbReference type="Pfam" id="PF15898">
    <property type="entry name" value="PRKG1_interact"/>
    <property type="match status" value="1"/>
</dbReference>
<keyword evidence="7" id="KW-0638">Presynaptic neurotoxin</keyword>
<evidence type="ECO:0000256" key="8">
    <source>
        <dbReference type="ARBA" id="ARBA00023212"/>
    </source>
</evidence>
<dbReference type="PANTHER" id="PTHR24179:SF21">
    <property type="entry name" value="MYOSIN BINDING SUBUNIT, ISOFORM O"/>
    <property type="match status" value="1"/>
</dbReference>
<dbReference type="Pfam" id="PF12796">
    <property type="entry name" value="Ank_2"/>
    <property type="match status" value="2"/>
</dbReference>
<dbReference type="GO" id="GO:0044218">
    <property type="term" value="C:other organism cell membrane"/>
    <property type="evidence" value="ECO:0007669"/>
    <property type="project" value="UniProtKB-KW"/>
</dbReference>
<comment type="subcellular location">
    <subcellularLocation>
        <location evidence="2">Cytoplasm</location>
        <location evidence="2">Cytoskeleton</location>
    </subcellularLocation>
    <subcellularLocation>
        <location evidence="1">Target cell membrane</location>
    </subcellularLocation>
</comment>
<evidence type="ECO:0000256" key="11">
    <source>
        <dbReference type="PROSITE-ProRule" id="PRU00023"/>
    </source>
</evidence>
<dbReference type="GO" id="GO:0005737">
    <property type="term" value="C:cytoplasm"/>
    <property type="evidence" value="ECO:0007669"/>
    <property type="project" value="TreeGrafter"/>
</dbReference>
<dbReference type="GO" id="GO:0019901">
    <property type="term" value="F:protein kinase binding"/>
    <property type="evidence" value="ECO:0007669"/>
    <property type="project" value="InterPro"/>
</dbReference>
<protein>
    <submittedName>
        <fullName evidence="16">Protein phosphatase 1 regulatory subunit 12C</fullName>
    </submittedName>
</protein>
<dbReference type="CDD" id="cd21930">
    <property type="entry name" value="IPD_PPP1R12"/>
    <property type="match status" value="1"/>
</dbReference>
<dbReference type="InterPro" id="IPR051226">
    <property type="entry name" value="PP1_Regulatory_Subunit"/>
</dbReference>
<dbReference type="InterPro" id="IPR031775">
    <property type="entry name" value="PRKG1_interact"/>
</dbReference>
<keyword evidence="11" id="KW-0040">ANK repeat</keyword>
<dbReference type="GeneID" id="100905676"/>
<dbReference type="KEGG" id="goe:100905676"/>
<feature type="repeat" description="ANK" evidence="11">
    <location>
        <begin position="215"/>
        <end position="247"/>
    </location>
</feature>
<organism evidence="15 16">
    <name type="scientific">Galendromus occidentalis</name>
    <name type="common">western predatory mite</name>
    <dbReference type="NCBI Taxonomy" id="34638"/>
    <lineage>
        <taxon>Eukaryota</taxon>
        <taxon>Metazoa</taxon>
        <taxon>Ecdysozoa</taxon>
        <taxon>Arthropoda</taxon>
        <taxon>Chelicerata</taxon>
        <taxon>Arachnida</taxon>
        <taxon>Acari</taxon>
        <taxon>Parasitiformes</taxon>
        <taxon>Mesostigmata</taxon>
        <taxon>Gamasina</taxon>
        <taxon>Phytoseioidea</taxon>
        <taxon>Phytoseiidae</taxon>
        <taxon>Typhlodrominae</taxon>
        <taxon>Galendromus</taxon>
    </lineage>
</organism>
<feature type="region of interest" description="Disordered" evidence="13">
    <location>
        <begin position="340"/>
        <end position="360"/>
    </location>
</feature>
<evidence type="ECO:0000256" key="6">
    <source>
        <dbReference type="ARBA" id="ARBA00022737"/>
    </source>
</evidence>
<dbReference type="RefSeq" id="XP_028967153.1">
    <property type="nucleotide sequence ID" value="XM_029111320.1"/>
</dbReference>
<feature type="region of interest" description="Disordered" evidence="13">
    <location>
        <begin position="459"/>
        <end position="536"/>
    </location>
</feature>
<feature type="domain" description="cGMP-dependent protein kinase interacting" evidence="14">
    <location>
        <begin position="667"/>
        <end position="763"/>
    </location>
</feature>
<evidence type="ECO:0000313" key="15">
    <source>
        <dbReference type="Proteomes" id="UP000694867"/>
    </source>
</evidence>
<keyword evidence="9" id="KW-1053">Target membrane</keyword>
<proteinExistence type="inferred from homology"/>
<feature type="coiled-coil region" evidence="12">
    <location>
        <begin position="689"/>
        <end position="765"/>
    </location>
</feature>
<dbReference type="AlphaFoldDB" id="A0AAJ7SFV5"/>
<name>A0AAJ7SFV5_9ACAR</name>
<evidence type="ECO:0000256" key="13">
    <source>
        <dbReference type="SAM" id="MobiDB-lite"/>
    </source>
</evidence>
<evidence type="ECO:0000256" key="9">
    <source>
        <dbReference type="ARBA" id="ARBA00023298"/>
    </source>
</evidence>
<gene>
    <name evidence="16" type="primary">LOC100905676</name>
</gene>
<evidence type="ECO:0000256" key="3">
    <source>
        <dbReference type="ARBA" id="ARBA00022473"/>
    </source>
</evidence>
<dbReference type="SUPFAM" id="SSF48403">
    <property type="entry name" value="Ankyrin repeat"/>
    <property type="match status" value="1"/>
</dbReference>
<dbReference type="GO" id="GO:0044231">
    <property type="term" value="C:host cell presynaptic membrane"/>
    <property type="evidence" value="ECO:0007669"/>
    <property type="project" value="UniProtKB-KW"/>
</dbReference>
<evidence type="ECO:0000256" key="12">
    <source>
        <dbReference type="SAM" id="Coils"/>
    </source>
</evidence>
<accession>A0AAJ7SFV5</accession>
<keyword evidence="8" id="KW-0963">Cytoplasm</keyword>
<evidence type="ECO:0000256" key="1">
    <source>
        <dbReference type="ARBA" id="ARBA00004175"/>
    </source>
</evidence>
<dbReference type="GO" id="GO:0006887">
    <property type="term" value="P:exocytosis"/>
    <property type="evidence" value="ECO:0007669"/>
    <property type="project" value="UniProtKB-KW"/>
</dbReference>
<dbReference type="GO" id="GO:0004857">
    <property type="term" value="F:enzyme inhibitor activity"/>
    <property type="evidence" value="ECO:0007669"/>
    <property type="project" value="TreeGrafter"/>
</dbReference>
<dbReference type="GO" id="GO:0005856">
    <property type="term" value="C:cytoskeleton"/>
    <property type="evidence" value="ECO:0007669"/>
    <property type="project" value="UniProtKB-SubCell"/>
</dbReference>
<keyword evidence="7" id="KW-0528">Neurotoxin</keyword>
<evidence type="ECO:0000256" key="2">
    <source>
        <dbReference type="ARBA" id="ARBA00004245"/>
    </source>
</evidence>
<keyword evidence="12" id="KW-0175">Coiled coil</keyword>
<dbReference type="FunFam" id="1.25.40.20:FF:000007">
    <property type="entry name" value="Phosphatase 1 regulatory subunit 12A"/>
    <property type="match status" value="1"/>
</dbReference>
<keyword evidence="15" id="KW-1185">Reference proteome</keyword>